<dbReference type="PANTHER" id="PTHR45969:SF81">
    <property type="entry name" value="OS08G0157400 PROTEIN"/>
    <property type="match status" value="1"/>
</dbReference>
<dbReference type="Gene3D" id="3.30.40.10">
    <property type="entry name" value="Zinc/RING finger domain, C3HC4 (zinc finger)"/>
    <property type="match status" value="1"/>
</dbReference>
<feature type="region of interest" description="Disordered" evidence="5">
    <location>
        <begin position="399"/>
        <end position="429"/>
    </location>
</feature>
<organism evidence="9 10">
    <name type="scientific">Rhizophlyctis rosea</name>
    <dbReference type="NCBI Taxonomy" id="64517"/>
    <lineage>
        <taxon>Eukaryota</taxon>
        <taxon>Fungi</taxon>
        <taxon>Fungi incertae sedis</taxon>
        <taxon>Chytridiomycota</taxon>
        <taxon>Chytridiomycota incertae sedis</taxon>
        <taxon>Chytridiomycetes</taxon>
        <taxon>Rhizophlyctidales</taxon>
        <taxon>Rhizophlyctidaceae</taxon>
        <taxon>Rhizophlyctis</taxon>
    </lineage>
</organism>
<keyword evidence="10" id="KW-1185">Reference proteome</keyword>
<evidence type="ECO:0000259" key="8">
    <source>
        <dbReference type="PROSITE" id="PS50089"/>
    </source>
</evidence>
<name>A0AAD5X0M9_9FUNG</name>
<sequence>MRLPCLLSLLLLLLHSCRGAGTLSPQISITLTTKYLSTPALPTSKGAFEGIDGEFHPEKVNLAAKFARPWGGALFKSASPCQASFPPTYLRTQNLVAFLPLPEPSDCSPLTALKLLQTHLTLDGIILYIPISSAATIDDISETDIDTITIPVLVITTEMGATISDGLDALVRKRAPEGQVANIELVQNRVGWAGGYVPSIPVPVGGYPPYHVSPSGVTWGRKKSRENSGSGIVKRQDGGAGGEGHWIGYVDVVTVRTTLVPYNGQDMDVGLLWQFGLALIAGVLFFGIPCTCLISWFARRRLEQHIVELEDLETGHNQPDTDSPIVPDHVMNEADLKLFPVKKYRKRDGIVSIQDGDVVPEKKEGDVAMAADGHDRFHRELEEGVSCVTLFPEEVDLTDLPRNTDSATRVDKPKTPVKPQRAPSTRSSLSTVTNYSIDTCAICLDVFEDGCTLRELRPCKHYFHKECIEMWVTKRNGVCPICRVDLLNPEKNPETRPDVDPPHLHRPGEVTPTAHAEEACDVETGDVSPAAPVPSAPPAEDLHTSTLDTSSSPSVSHDDGPSESVTSPQADSGGEGAELERREERKEELALPHQPEGR</sequence>
<dbReference type="SMART" id="SM00184">
    <property type="entry name" value="RING"/>
    <property type="match status" value="1"/>
</dbReference>
<evidence type="ECO:0000256" key="2">
    <source>
        <dbReference type="ARBA" id="ARBA00022771"/>
    </source>
</evidence>
<evidence type="ECO:0000313" key="10">
    <source>
        <dbReference type="Proteomes" id="UP001212841"/>
    </source>
</evidence>
<keyword evidence="7" id="KW-0732">Signal</keyword>
<dbReference type="SMART" id="SM00744">
    <property type="entry name" value="RINGv"/>
    <property type="match status" value="1"/>
</dbReference>
<keyword evidence="6" id="KW-0472">Membrane</keyword>
<evidence type="ECO:0000256" key="3">
    <source>
        <dbReference type="ARBA" id="ARBA00022833"/>
    </source>
</evidence>
<dbReference type="GO" id="GO:0008270">
    <property type="term" value="F:zinc ion binding"/>
    <property type="evidence" value="ECO:0007669"/>
    <property type="project" value="UniProtKB-KW"/>
</dbReference>
<dbReference type="Pfam" id="PF13639">
    <property type="entry name" value="zf-RING_2"/>
    <property type="match status" value="1"/>
</dbReference>
<protein>
    <recommendedName>
        <fullName evidence="8">RING-type domain-containing protein</fullName>
    </recommendedName>
</protein>
<reference evidence="9" key="1">
    <citation type="submission" date="2020-05" db="EMBL/GenBank/DDBJ databases">
        <title>Phylogenomic resolution of chytrid fungi.</title>
        <authorList>
            <person name="Stajich J.E."/>
            <person name="Amses K."/>
            <person name="Simmons R."/>
            <person name="Seto K."/>
            <person name="Myers J."/>
            <person name="Bonds A."/>
            <person name="Quandt C.A."/>
            <person name="Barry K."/>
            <person name="Liu P."/>
            <person name="Grigoriev I."/>
            <person name="Longcore J.E."/>
            <person name="James T.Y."/>
        </authorList>
    </citation>
    <scope>NUCLEOTIDE SEQUENCE</scope>
    <source>
        <strain evidence="9">JEL0318</strain>
    </source>
</reference>
<dbReference type="PANTHER" id="PTHR45969">
    <property type="entry name" value="RING ZINC FINGER PROTEIN-RELATED"/>
    <property type="match status" value="1"/>
</dbReference>
<dbReference type="InterPro" id="IPR011016">
    <property type="entry name" value="Znf_RING-CH"/>
</dbReference>
<feature type="compositionally biased region" description="Basic and acidic residues" evidence="5">
    <location>
        <begin position="491"/>
        <end position="508"/>
    </location>
</feature>
<feature type="region of interest" description="Disordered" evidence="5">
    <location>
        <begin position="218"/>
        <end position="239"/>
    </location>
</feature>
<dbReference type="PROSITE" id="PS50089">
    <property type="entry name" value="ZF_RING_2"/>
    <property type="match status" value="1"/>
</dbReference>
<evidence type="ECO:0000256" key="4">
    <source>
        <dbReference type="PROSITE-ProRule" id="PRU00175"/>
    </source>
</evidence>
<dbReference type="GO" id="GO:0016567">
    <property type="term" value="P:protein ubiquitination"/>
    <property type="evidence" value="ECO:0007669"/>
    <property type="project" value="TreeGrafter"/>
</dbReference>
<dbReference type="InterPro" id="IPR001841">
    <property type="entry name" value="Znf_RING"/>
</dbReference>
<dbReference type="AlphaFoldDB" id="A0AAD5X0M9"/>
<comment type="caution">
    <text evidence="9">The sequence shown here is derived from an EMBL/GenBank/DDBJ whole genome shotgun (WGS) entry which is preliminary data.</text>
</comment>
<keyword evidence="6" id="KW-1133">Transmembrane helix</keyword>
<keyword evidence="3" id="KW-0862">Zinc</keyword>
<feature type="chain" id="PRO_5042107871" description="RING-type domain-containing protein" evidence="7">
    <location>
        <begin position="20"/>
        <end position="598"/>
    </location>
</feature>
<keyword evidence="2 4" id="KW-0863">Zinc-finger</keyword>
<dbReference type="Proteomes" id="UP001212841">
    <property type="component" value="Unassembled WGS sequence"/>
</dbReference>
<feature type="signal peptide" evidence="7">
    <location>
        <begin position="1"/>
        <end position="19"/>
    </location>
</feature>
<feature type="compositionally biased region" description="Basic and acidic residues" evidence="5">
    <location>
        <begin position="578"/>
        <end position="598"/>
    </location>
</feature>
<feature type="domain" description="RING-type" evidence="8">
    <location>
        <begin position="440"/>
        <end position="483"/>
    </location>
</feature>
<keyword evidence="1" id="KW-0479">Metal-binding</keyword>
<dbReference type="GO" id="GO:0061630">
    <property type="term" value="F:ubiquitin protein ligase activity"/>
    <property type="evidence" value="ECO:0007669"/>
    <property type="project" value="TreeGrafter"/>
</dbReference>
<dbReference type="CDD" id="cd23121">
    <property type="entry name" value="RING-H2_RHA1-like"/>
    <property type="match status" value="1"/>
</dbReference>
<dbReference type="SUPFAM" id="SSF57850">
    <property type="entry name" value="RING/U-box"/>
    <property type="match status" value="1"/>
</dbReference>
<feature type="region of interest" description="Disordered" evidence="5">
    <location>
        <begin position="489"/>
        <end position="510"/>
    </location>
</feature>
<feature type="transmembrane region" description="Helical" evidence="6">
    <location>
        <begin position="271"/>
        <end position="298"/>
    </location>
</feature>
<evidence type="ECO:0000256" key="5">
    <source>
        <dbReference type="SAM" id="MobiDB-lite"/>
    </source>
</evidence>
<keyword evidence="6" id="KW-0812">Transmembrane</keyword>
<feature type="region of interest" description="Disordered" evidence="5">
    <location>
        <begin position="525"/>
        <end position="598"/>
    </location>
</feature>
<gene>
    <name evidence="9" type="ORF">HK097_001684</name>
</gene>
<proteinExistence type="predicted"/>
<accession>A0AAD5X0M9</accession>
<feature type="compositionally biased region" description="Low complexity" evidence="5">
    <location>
        <begin position="544"/>
        <end position="555"/>
    </location>
</feature>
<evidence type="ECO:0000256" key="1">
    <source>
        <dbReference type="ARBA" id="ARBA00022723"/>
    </source>
</evidence>
<evidence type="ECO:0000256" key="7">
    <source>
        <dbReference type="SAM" id="SignalP"/>
    </source>
</evidence>
<dbReference type="InterPro" id="IPR013083">
    <property type="entry name" value="Znf_RING/FYVE/PHD"/>
</dbReference>
<dbReference type="EMBL" id="JADGJD010001340">
    <property type="protein sequence ID" value="KAJ3043724.1"/>
    <property type="molecule type" value="Genomic_DNA"/>
</dbReference>
<evidence type="ECO:0000256" key="6">
    <source>
        <dbReference type="SAM" id="Phobius"/>
    </source>
</evidence>
<evidence type="ECO:0000313" key="9">
    <source>
        <dbReference type="EMBL" id="KAJ3043724.1"/>
    </source>
</evidence>